<dbReference type="Gene3D" id="3.90.70.10">
    <property type="entry name" value="Cysteine proteinases"/>
    <property type="match status" value="1"/>
</dbReference>
<dbReference type="PROSITE" id="PS50929">
    <property type="entry name" value="ABC_TM1F"/>
    <property type="match status" value="1"/>
</dbReference>
<dbReference type="RefSeq" id="WP_098152403.1">
    <property type="nucleotide sequence ID" value="NZ_CADEWX010000009.1"/>
</dbReference>
<keyword evidence="3" id="KW-1003">Cell membrane</keyword>
<dbReference type="GO" id="GO:0008233">
    <property type="term" value="F:peptidase activity"/>
    <property type="evidence" value="ECO:0007669"/>
    <property type="project" value="InterPro"/>
</dbReference>
<sequence length="731" mass="80309">MNFLSLPDLRFWNRRTLPAMLQTEATECGLTCIAMVASYWGNHIDLRAMRNRFSVSLKGATLKSLVTMAVALKLRARPLRTSVRQLQSVPLPCVLHWDMNHFVVLSRIRGEIAEINDPAVGVRRLSLAELATHYTGIALELTPESSFVRQDTREPITLAALVGRIVGLRGRIAGLASLGIAMQLLTMIAPFYLQWVVDQVLVADDANLLDVLALAFLVLAMVQAMCFAVRSWFTTTLSTDINFQWFRNVFDHLMKLPVEFFEKRHVGDIVSRFGAVQVIQRSLTNQSVDAAIDGILVIGSLVVMALYSLGLASITLVAMLIYCAVRASMFRALKARTREQIVFNAKQQTHFIESVRGAQTIRLFNGALERKTVWSNLLADQVNAELGVARLTLWSSTASNLIFNIEKVLIVWLGARLVLGHSFSVGMLLAFLAYKEQFTLRVSGLIDKLFEFRMLRIQAERLADIVMSAPEDDEHADEIDGELDLEHAGIELRGVSFRYAADEPDVLEKIDLTIRAGECLALTGPSGSGKTTLVKLLLGVLSPTEGRILIGGRDLRHLGLARYRALIGTVMQDDQLFAGSVADNIAFFDVNPDRERIESCARAAAIHREIRGMPMGYASLIGDIGSGMSGGQRQRLLLARALYRKPRILVLDEATSALDADNEAHVNQSVAGLGLTRILVAHRAETIAMAERVVTLAGGRIVSDQPNSPVRASDSPASAAQCEALTASEDA</sequence>
<dbReference type="Gene3D" id="3.40.50.300">
    <property type="entry name" value="P-loop containing nucleotide triphosphate hydrolases"/>
    <property type="match status" value="1"/>
</dbReference>
<evidence type="ECO:0000256" key="13">
    <source>
        <dbReference type="ARBA" id="ARBA00072252"/>
    </source>
</evidence>
<dbReference type="Pfam" id="PF00664">
    <property type="entry name" value="ABC_membrane"/>
    <property type="match status" value="1"/>
</dbReference>
<feature type="domain" description="ABC transmembrane type-1" evidence="17">
    <location>
        <begin position="173"/>
        <end position="454"/>
    </location>
</feature>
<feature type="transmembrane region" description="Helical" evidence="15">
    <location>
        <begin position="314"/>
        <end position="333"/>
    </location>
</feature>
<evidence type="ECO:0000256" key="9">
    <source>
        <dbReference type="ARBA" id="ARBA00022989"/>
    </source>
</evidence>
<evidence type="ECO:0000256" key="15">
    <source>
        <dbReference type="SAM" id="Phobius"/>
    </source>
</evidence>
<feature type="transmembrane region" description="Helical" evidence="15">
    <location>
        <begin position="290"/>
        <end position="308"/>
    </location>
</feature>
<accession>A0A2A7SFZ7</accession>
<dbReference type="SUPFAM" id="SSF90123">
    <property type="entry name" value="ABC transporter transmembrane region"/>
    <property type="match status" value="1"/>
</dbReference>
<dbReference type="InterPro" id="IPR003593">
    <property type="entry name" value="AAA+_ATPase"/>
</dbReference>
<evidence type="ECO:0000259" key="18">
    <source>
        <dbReference type="PROSITE" id="PS50990"/>
    </source>
</evidence>
<dbReference type="GO" id="GO:0140359">
    <property type="term" value="F:ABC-type transporter activity"/>
    <property type="evidence" value="ECO:0007669"/>
    <property type="project" value="InterPro"/>
</dbReference>
<evidence type="ECO:0000313" key="19">
    <source>
        <dbReference type="EMBL" id="PEH42587.1"/>
    </source>
</evidence>
<dbReference type="SMART" id="SM00382">
    <property type="entry name" value="AAA"/>
    <property type="match status" value="1"/>
</dbReference>
<dbReference type="GO" id="GO:0006508">
    <property type="term" value="P:proteolysis"/>
    <property type="evidence" value="ECO:0007669"/>
    <property type="project" value="InterPro"/>
</dbReference>
<dbReference type="PANTHER" id="PTHR24221:SF606">
    <property type="entry name" value="COLICIN V SECRETION-PROCESSING ATP-BINDING PROTEIN"/>
    <property type="match status" value="1"/>
</dbReference>
<evidence type="ECO:0000256" key="7">
    <source>
        <dbReference type="ARBA" id="ARBA00022741"/>
    </source>
</evidence>
<keyword evidence="9 15" id="KW-1133">Transmembrane helix</keyword>
<evidence type="ECO:0000259" key="16">
    <source>
        <dbReference type="PROSITE" id="PS50893"/>
    </source>
</evidence>
<dbReference type="Pfam" id="PF00005">
    <property type="entry name" value="ABC_tran"/>
    <property type="match status" value="1"/>
</dbReference>
<keyword evidence="8 19" id="KW-0067">ATP-binding</keyword>
<evidence type="ECO:0000256" key="4">
    <source>
        <dbReference type="ARBA" id="ARBA00022519"/>
    </source>
</evidence>
<dbReference type="AlphaFoldDB" id="A0A2A7SFZ7"/>
<evidence type="ECO:0000256" key="6">
    <source>
        <dbReference type="ARBA" id="ARBA00022735"/>
    </source>
</evidence>
<evidence type="ECO:0000256" key="5">
    <source>
        <dbReference type="ARBA" id="ARBA00022692"/>
    </source>
</evidence>
<organism evidence="19 20">
    <name type="scientific">Burkholderia gladioli</name>
    <name type="common">Pseudomonas marginata</name>
    <name type="synonym">Phytomonas marginata</name>
    <dbReference type="NCBI Taxonomy" id="28095"/>
    <lineage>
        <taxon>Bacteria</taxon>
        <taxon>Pseudomonadati</taxon>
        <taxon>Pseudomonadota</taxon>
        <taxon>Betaproteobacteria</taxon>
        <taxon>Burkholderiales</taxon>
        <taxon>Burkholderiaceae</taxon>
        <taxon>Burkholderia</taxon>
    </lineage>
</organism>
<evidence type="ECO:0000256" key="3">
    <source>
        <dbReference type="ARBA" id="ARBA00022475"/>
    </source>
</evidence>
<keyword evidence="5 15" id="KW-0812">Transmembrane</keyword>
<feature type="compositionally biased region" description="Polar residues" evidence="14">
    <location>
        <begin position="704"/>
        <end position="718"/>
    </location>
</feature>
<dbReference type="Proteomes" id="UP000220629">
    <property type="component" value="Unassembled WGS sequence"/>
</dbReference>
<dbReference type="FunFam" id="3.40.50.300:FF:000299">
    <property type="entry name" value="ABC transporter ATP-binding protein/permease"/>
    <property type="match status" value="1"/>
</dbReference>
<keyword evidence="6" id="KW-0354">Hemolysis</keyword>
<dbReference type="CDD" id="cd18567">
    <property type="entry name" value="ABC_6TM_CvaB_RaxB_like"/>
    <property type="match status" value="1"/>
</dbReference>
<name>A0A2A7SFZ7_BURGA</name>
<dbReference type="PROSITE" id="PS50893">
    <property type="entry name" value="ABC_TRANSPORTER_2"/>
    <property type="match status" value="1"/>
</dbReference>
<feature type="region of interest" description="Disordered" evidence="14">
    <location>
        <begin position="704"/>
        <end position="731"/>
    </location>
</feature>
<feature type="transmembrane region" description="Helical" evidence="15">
    <location>
        <begin position="213"/>
        <end position="233"/>
    </location>
</feature>
<evidence type="ECO:0000256" key="2">
    <source>
        <dbReference type="ARBA" id="ARBA00022448"/>
    </source>
</evidence>
<evidence type="ECO:0000256" key="14">
    <source>
        <dbReference type="SAM" id="MobiDB-lite"/>
    </source>
</evidence>
<dbReference type="GO" id="GO:0034040">
    <property type="term" value="F:ATPase-coupled lipid transmembrane transporter activity"/>
    <property type="evidence" value="ECO:0007669"/>
    <property type="project" value="TreeGrafter"/>
</dbReference>
<feature type="transmembrane region" description="Helical" evidence="15">
    <location>
        <begin position="409"/>
        <end position="434"/>
    </location>
</feature>
<dbReference type="InterPro" id="IPR039421">
    <property type="entry name" value="Type_1_exporter"/>
</dbReference>
<comment type="subcellular location">
    <subcellularLocation>
        <location evidence="1">Cell membrane</location>
        <topology evidence="1">Multi-pass membrane protein</topology>
    </subcellularLocation>
</comment>
<reference evidence="20" key="1">
    <citation type="submission" date="2017-09" db="EMBL/GenBank/DDBJ databases">
        <title>FDA dAtabase for Regulatory Grade micrObial Sequences (FDA-ARGOS): Supporting development and validation of Infectious Disease Dx tests.</title>
        <authorList>
            <person name="Minogue T."/>
            <person name="Wolcott M."/>
            <person name="Wasieloski L."/>
            <person name="Aguilar W."/>
            <person name="Moore D."/>
            <person name="Tallon L."/>
            <person name="Sadzewicz L."/>
            <person name="Ott S."/>
            <person name="Zhao X."/>
            <person name="Nagaraj S."/>
            <person name="Vavikolanu K."/>
            <person name="Aluvathingal J."/>
            <person name="Nadendla S."/>
            <person name="Sichtig H."/>
        </authorList>
    </citation>
    <scope>NUCLEOTIDE SEQUENCE [LARGE SCALE GENOMIC DNA]</scope>
    <source>
        <strain evidence="20">FDAARGOS_390</strain>
    </source>
</reference>
<dbReference type="PROSITE" id="PS50990">
    <property type="entry name" value="PEPTIDASE_C39"/>
    <property type="match status" value="1"/>
</dbReference>
<evidence type="ECO:0000256" key="8">
    <source>
        <dbReference type="ARBA" id="ARBA00022840"/>
    </source>
</evidence>
<comment type="function">
    <text evidence="11">Involved in the export of calmodulin-sensitive adenylate cyclase-hemolysin (cyclolysin).</text>
</comment>
<dbReference type="InterPro" id="IPR003439">
    <property type="entry name" value="ABC_transporter-like_ATP-bd"/>
</dbReference>
<feature type="domain" description="Peptidase C39" evidence="18">
    <location>
        <begin position="22"/>
        <end position="141"/>
    </location>
</feature>
<keyword evidence="6" id="KW-0204">Cytolysis</keyword>
<dbReference type="InterPro" id="IPR036640">
    <property type="entry name" value="ABC1_TM_sf"/>
</dbReference>
<comment type="caution">
    <text evidence="19">The sequence shown here is derived from an EMBL/GenBank/DDBJ whole genome shotgun (WGS) entry which is preliminary data.</text>
</comment>
<feature type="domain" description="ABC transporter" evidence="16">
    <location>
        <begin position="490"/>
        <end position="723"/>
    </location>
</feature>
<keyword evidence="10 15" id="KW-0472">Membrane</keyword>
<evidence type="ECO:0000256" key="11">
    <source>
        <dbReference type="ARBA" id="ARBA00055355"/>
    </source>
</evidence>
<evidence type="ECO:0000256" key="12">
    <source>
        <dbReference type="ARBA" id="ARBA00061173"/>
    </source>
</evidence>
<evidence type="ECO:0000256" key="10">
    <source>
        <dbReference type="ARBA" id="ARBA00023136"/>
    </source>
</evidence>
<feature type="transmembrane region" description="Helical" evidence="15">
    <location>
        <begin position="172"/>
        <end position="193"/>
    </location>
</feature>
<proteinExistence type="inferred from homology"/>
<dbReference type="CDD" id="cd03246">
    <property type="entry name" value="ABCC_Protease_Secretion"/>
    <property type="match status" value="1"/>
</dbReference>
<dbReference type="InterPro" id="IPR005074">
    <property type="entry name" value="Peptidase_C39"/>
</dbReference>
<dbReference type="GO" id="GO:0005524">
    <property type="term" value="F:ATP binding"/>
    <property type="evidence" value="ECO:0007669"/>
    <property type="project" value="UniProtKB-KW"/>
</dbReference>
<evidence type="ECO:0000313" key="20">
    <source>
        <dbReference type="Proteomes" id="UP000220629"/>
    </source>
</evidence>
<evidence type="ECO:0000259" key="17">
    <source>
        <dbReference type="PROSITE" id="PS50929"/>
    </source>
</evidence>
<dbReference type="GO" id="GO:0016887">
    <property type="term" value="F:ATP hydrolysis activity"/>
    <property type="evidence" value="ECO:0007669"/>
    <property type="project" value="InterPro"/>
</dbReference>
<dbReference type="EMBL" id="PDDY01000001">
    <property type="protein sequence ID" value="PEH42587.1"/>
    <property type="molecule type" value="Genomic_DNA"/>
</dbReference>
<keyword evidence="4" id="KW-0997">Cell inner membrane</keyword>
<dbReference type="SUPFAM" id="SSF52540">
    <property type="entry name" value="P-loop containing nucleoside triphosphate hydrolases"/>
    <property type="match status" value="1"/>
</dbReference>
<dbReference type="GO" id="GO:0031640">
    <property type="term" value="P:killing of cells of another organism"/>
    <property type="evidence" value="ECO:0007669"/>
    <property type="project" value="UniProtKB-KW"/>
</dbReference>
<dbReference type="InterPro" id="IPR027417">
    <property type="entry name" value="P-loop_NTPase"/>
</dbReference>
<dbReference type="Pfam" id="PF03412">
    <property type="entry name" value="Peptidase_C39"/>
    <property type="match status" value="1"/>
</dbReference>
<keyword evidence="2" id="KW-0813">Transport</keyword>
<dbReference type="InterPro" id="IPR017871">
    <property type="entry name" value="ABC_transporter-like_CS"/>
</dbReference>
<gene>
    <name evidence="19" type="ORF">CRM94_10725</name>
</gene>
<evidence type="ECO:0000256" key="1">
    <source>
        <dbReference type="ARBA" id="ARBA00004651"/>
    </source>
</evidence>
<dbReference type="GO" id="GO:0005886">
    <property type="term" value="C:plasma membrane"/>
    <property type="evidence" value="ECO:0007669"/>
    <property type="project" value="UniProtKB-SubCell"/>
</dbReference>
<dbReference type="PANTHER" id="PTHR24221">
    <property type="entry name" value="ATP-BINDING CASSETTE SUB-FAMILY B"/>
    <property type="match status" value="1"/>
</dbReference>
<dbReference type="PROSITE" id="PS00211">
    <property type="entry name" value="ABC_TRANSPORTER_1"/>
    <property type="match status" value="1"/>
</dbReference>
<comment type="similarity">
    <text evidence="12">Belongs to the ABC transporter superfamily. Cyclolysin exporter (TC 3.A.1.109.2) family.</text>
</comment>
<dbReference type="InterPro" id="IPR011527">
    <property type="entry name" value="ABC1_TM_dom"/>
</dbReference>
<protein>
    <recommendedName>
        <fullName evidence="13">Cyclolysin secretion/processing ATP-binding protein CyaB</fullName>
    </recommendedName>
</protein>
<dbReference type="Gene3D" id="1.20.1560.10">
    <property type="entry name" value="ABC transporter type 1, transmembrane domain"/>
    <property type="match status" value="1"/>
</dbReference>
<keyword evidence="7" id="KW-0547">Nucleotide-binding</keyword>